<evidence type="ECO:0000259" key="8">
    <source>
        <dbReference type="PROSITE" id="PS51007"/>
    </source>
</evidence>
<keyword evidence="4" id="KW-0560">Oxidoreductase</keyword>
<keyword evidence="5 6" id="KW-0408">Iron</keyword>
<dbReference type="EMBL" id="JBHSMX010000021">
    <property type="protein sequence ID" value="MFC5522007.1"/>
    <property type="molecule type" value="Genomic_DNA"/>
</dbReference>
<comment type="subcellular location">
    <subcellularLocation>
        <location evidence="1">Cell envelope</location>
    </subcellularLocation>
</comment>
<evidence type="ECO:0000256" key="3">
    <source>
        <dbReference type="ARBA" id="ARBA00022723"/>
    </source>
</evidence>
<dbReference type="InterPro" id="IPR009056">
    <property type="entry name" value="Cyt_c-like_dom"/>
</dbReference>
<feature type="region of interest" description="Disordered" evidence="7">
    <location>
        <begin position="782"/>
        <end position="819"/>
    </location>
</feature>
<sequence>MTTQNLPPRVRPWQRAVALALITVITYAPVGARGPGRPGVNALVDPPDFLPPTGANLPANFLFNLDPTLALPGNPTLPGALFDVAGPQSITISLDSVLGGPTGMTFGATMRSASGDLVVPLVGVTPDATVNGQLAIPAVDAHIGSIDLIPPLLSLKTVAIPPVLGLENFVRDKTAVIALGKALFWDAKVGSDGQACASCHFHAGTDTRLKNQLNPGQRGGDNLFNKTATGGGGPNYTLKPADFPFLRLLDPLDRNSPVVFETNDVYGSQGTFSGDFLGFQPNGDEKCANRPIDEFSVHGLLTRRVTPRRTPPIINAVFNYRSFWDGRANNVFNGNNPFGNRDTGAKVLEAFPDGSTAWVSMALRNASLASQAVGPALSDFEMTCANKTFKQLGRKMLPMRALSTQGVHPQDSVLAPYRDGRRDGLKATYSEMIQQAFEPNWWRATGKFDGYTQMESNFSMFWGLAIMMYESTLVSDDAPIDRFVGWAGTPADPNALSVQEKRGLALFRSGKTSCVECHRGAEFTSAGTNLQPNVGETNLVEHMFVGKGGQLGMYDSAFYNIGVRPTAEDLGVGATDPFGNSLSFSRQYLSRLRGNSIPDTVLVNPCMFAVKTDAMDCWTHPDPNMTRVAVDGAFKTPSLRNVALRQPYFHNGSRFTLEQVVEFYNRGGDRRGPDGNDTTGFIDPSATNGGTANVHPSIRPLGLTAAEKADLVAFLRNALTDRRVACEKAPFDHPELRVFNGHVGNEQTVVARKNDVKAVDAVIVVPPVGAKGLPKGACMTNDVGGPVGPVAQNGQQGRDDDDSRAQANQPRSIEINKKH</sequence>
<evidence type="ECO:0000256" key="7">
    <source>
        <dbReference type="SAM" id="MobiDB-lite"/>
    </source>
</evidence>
<keyword evidence="2 6" id="KW-0349">Heme</keyword>
<gene>
    <name evidence="9" type="ORF">ACFPP7_13955</name>
</gene>
<proteinExistence type="predicted"/>
<dbReference type="InterPro" id="IPR004852">
    <property type="entry name" value="Di-haem_cyt_c_peroxidsae"/>
</dbReference>
<keyword evidence="10" id="KW-1185">Reference proteome</keyword>
<evidence type="ECO:0000313" key="9">
    <source>
        <dbReference type="EMBL" id="MFC5522007.1"/>
    </source>
</evidence>
<dbReference type="Proteomes" id="UP001596084">
    <property type="component" value="Unassembled WGS sequence"/>
</dbReference>
<evidence type="ECO:0000256" key="5">
    <source>
        <dbReference type="ARBA" id="ARBA00023004"/>
    </source>
</evidence>
<evidence type="ECO:0000256" key="4">
    <source>
        <dbReference type="ARBA" id="ARBA00023002"/>
    </source>
</evidence>
<protein>
    <submittedName>
        <fullName evidence="9">Cytochrome-c peroxidase</fullName>
    </submittedName>
</protein>
<dbReference type="SUPFAM" id="SSF46626">
    <property type="entry name" value="Cytochrome c"/>
    <property type="match status" value="2"/>
</dbReference>
<organism evidence="9 10">
    <name type="scientific">Polaromonas jejuensis</name>
    <dbReference type="NCBI Taxonomy" id="457502"/>
    <lineage>
        <taxon>Bacteria</taxon>
        <taxon>Pseudomonadati</taxon>
        <taxon>Pseudomonadota</taxon>
        <taxon>Betaproteobacteria</taxon>
        <taxon>Burkholderiales</taxon>
        <taxon>Comamonadaceae</taxon>
        <taxon>Polaromonas</taxon>
    </lineage>
</organism>
<evidence type="ECO:0000313" key="10">
    <source>
        <dbReference type="Proteomes" id="UP001596084"/>
    </source>
</evidence>
<evidence type="ECO:0000256" key="2">
    <source>
        <dbReference type="ARBA" id="ARBA00022617"/>
    </source>
</evidence>
<name>A0ABW0QCW8_9BURK</name>
<dbReference type="Pfam" id="PF03150">
    <property type="entry name" value="CCP_MauG"/>
    <property type="match status" value="1"/>
</dbReference>
<keyword evidence="9" id="KW-0575">Peroxidase</keyword>
<reference evidence="10" key="1">
    <citation type="journal article" date="2019" name="Int. J. Syst. Evol. Microbiol.">
        <title>The Global Catalogue of Microorganisms (GCM) 10K type strain sequencing project: providing services to taxonomists for standard genome sequencing and annotation.</title>
        <authorList>
            <consortium name="The Broad Institute Genomics Platform"/>
            <consortium name="The Broad Institute Genome Sequencing Center for Infectious Disease"/>
            <person name="Wu L."/>
            <person name="Ma J."/>
        </authorList>
    </citation>
    <scope>NUCLEOTIDE SEQUENCE [LARGE SCALE GENOMIC DNA]</scope>
    <source>
        <strain evidence="10">CGMCC 4.7277</strain>
    </source>
</reference>
<dbReference type="PANTHER" id="PTHR30600:SF9">
    <property type="entry name" value="BLR7738 PROTEIN"/>
    <property type="match status" value="1"/>
</dbReference>
<evidence type="ECO:0000256" key="1">
    <source>
        <dbReference type="ARBA" id="ARBA00004196"/>
    </source>
</evidence>
<dbReference type="RefSeq" id="WP_068835547.1">
    <property type="nucleotide sequence ID" value="NZ_JBHSMX010000021.1"/>
</dbReference>
<comment type="caution">
    <text evidence="9">The sequence shown here is derived from an EMBL/GenBank/DDBJ whole genome shotgun (WGS) entry which is preliminary data.</text>
</comment>
<dbReference type="PANTHER" id="PTHR30600">
    <property type="entry name" value="CYTOCHROME C PEROXIDASE-RELATED"/>
    <property type="match status" value="1"/>
</dbReference>
<feature type="domain" description="Cytochrome c" evidence="8">
    <location>
        <begin position="498"/>
        <end position="719"/>
    </location>
</feature>
<evidence type="ECO:0000256" key="6">
    <source>
        <dbReference type="PROSITE-ProRule" id="PRU00433"/>
    </source>
</evidence>
<keyword evidence="3 6" id="KW-0479">Metal-binding</keyword>
<dbReference type="GO" id="GO:0004601">
    <property type="term" value="F:peroxidase activity"/>
    <property type="evidence" value="ECO:0007669"/>
    <property type="project" value="UniProtKB-KW"/>
</dbReference>
<dbReference type="InterPro" id="IPR051395">
    <property type="entry name" value="Cytochrome_c_Peroxidase/MauG"/>
</dbReference>
<dbReference type="PROSITE" id="PS51007">
    <property type="entry name" value="CYTC"/>
    <property type="match status" value="1"/>
</dbReference>
<accession>A0ABW0QCW8</accession>
<dbReference type="InterPro" id="IPR036909">
    <property type="entry name" value="Cyt_c-like_dom_sf"/>
</dbReference>
<dbReference type="Gene3D" id="1.10.760.10">
    <property type="entry name" value="Cytochrome c-like domain"/>
    <property type="match status" value="2"/>
</dbReference>